<dbReference type="InterPro" id="IPR035925">
    <property type="entry name" value="BSD_dom_sf"/>
</dbReference>
<organism evidence="3 4">
    <name type="scientific">Caerostris darwini</name>
    <dbReference type="NCBI Taxonomy" id="1538125"/>
    <lineage>
        <taxon>Eukaryota</taxon>
        <taxon>Metazoa</taxon>
        <taxon>Ecdysozoa</taxon>
        <taxon>Arthropoda</taxon>
        <taxon>Chelicerata</taxon>
        <taxon>Arachnida</taxon>
        <taxon>Araneae</taxon>
        <taxon>Araneomorphae</taxon>
        <taxon>Entelegynae</taxon>
        <taxon>Araneoidea</taxon>
        <taxon>Araneidae</taxon>
        <taxon>Caerostris</taxon>
    </lineage>
</organism>
<keyword evidence="4" id="KW-1185">Reference proteome</keyword>
<dbReference type="AlphaFoldDB" id="A0AAV4MGV3"/>
<dbReference type="SMART" id="SM00751">
    <property type="entry name" value="BSD"/>
    <property type="match status" value="1"/>
</dbReference>
<evidence type="ECO:0000259" key="2">
    <source>
        <dbReference type="PROSITE" id="PS50858"/>
    </source>
</evidence>
<name>A0AAV4MGV3_9ARAC</name>
<dbReference type="InterPro" id="IPR005607">
    <property type="entry name" value="BSD_dom"/>
</dbReference>
<accession>A0AAV4MGV3</accession>
<feature type="compositionally biased region" description="Polar residues" evidence="1">
    <location>
        <begin position="1"/>
        <end position="16"/>
    </location>
</feature>
<sequence length="342" mass="39361">MNGVNLNSKISANGETISLEEETTKDIDAESLKSSTVSEDLEKLKLTESSEENKFLEFHSNLTTSKELGCKSLPSFRNMKNVSIHAMESMKTIGSFISYLASNTNQSISNTAQSLKAVILNNNILEKLKETDNFLNSEIDVKPPWVGTTNEEETKKLILSLSEDEKIFLRSPPQNVFEFSLDENFQVAKMLLKEDPLLRKVRFELVPKRIKEENFWRNYFYRISLITKFDKFKSFSAKCEFRGEKSESDLSLVNENLKNQNEEKLNYGEGAEMTSLETDEQNEIKKEKIHEPQKEDSYEKISEKEIQELFCSSYLNDSNEEIGGENWETELDEILKESEDLG</sequence>
<dbReference type="Pfam" id="PF03909">
    <property type="entry name" value="BSD"/>
    <property type="match status" value="1"/>
</dbReference>
<gene>
    <name evidence="3" type="primary">Sap47</name>
    <name evidence="3" type="ORF">CDAR_273021</name>
</gene>
<dbReference type="Proteomes" id="UP001054837">
    <property type="component" value="Unassembled WGS sequence"/>
</dbReference>
<proteinExistence type="predicted"/>
<dbReference type="PROSITE" id="PS50858">
    <property type="entry name" value="BSD"/>
    <property type="match status" value="1"/>
</dbReference>
<dbReference type="GO" id="GO:0005634">
    <property type="term" value="C:nucleus"/>
    <property type="evidence" value="ECO:0007669"/>
    <property type="project" value="TreeGrafter"/>
</dbReference>
<dbReference type="GO" id="GO:0038203">
    <property type="term" value="P:TORC2 signaling"/>
    <property type="evidence" value="ECO:0007669"/>
    <property type="project" value="TreeGrafter"/>
</dbReference>
<dbReference type="Gene3D" id="1.10.3970.10">
    <property type="entry name" value="BSD domain"/>
    <property type="match status" value="1"/>
</dbReference>
<evidence type="ECO:0000313" key="3">
    <source>
        <dbReference type="EMBL" id="GIX71209.1"/>
    </source>
</evidence>
<dbReference type="GO" id="GO:0005794">
    <property type="term" value="C:Golgi apparatus"/>
    <property type="evidence" value="ECO:0007669"/>
    <property type="project" value="TreeGrafter"/>
</dbReference>
<dbReference type="GO" id="GO:0048172">
    <property type="term" value="P:regulation of short-term neuronal synaptic plasticity"/>
    <property type="evidence" value="ECO:0007669"/>
    <property type="project" value="TreeGrafter"/>
</dbReference>
<dbReference type="InterPro" id="IPR051494">
    <property type="entry name" value="BSD_domain-containing"/>
</dbReference>
<feature type="domain" description="BSD" evidence="2">
    <location>
        <begin position="175"/>
        <end position="227"/>
    </location>
</feature>
<reference evidence="3 4" key="1">
    <citation type="submission" date="2021-06" db="EMBL/GenBank/DDBJ databases">
        <title>Caerostris darwini draft genome.</title>
        <authorList>
            <person name="Kono N."/>
            <person name="Arakawa K."/>
        </authorList>
    </citation>
    <scope>NUCLEOTIDE SEQUENCE [LARGE SCALE GENOMIC DNA]</scope>
</reference>
<dbReference type="EMBL" id="BPLQ01000427">
    <property type="protein sequence ID" value="GIX71209.1"/>
    <property type="molecule type" value="Genomic_DNA"/>
</dbReference>
<dbReference type="SUPFAM" id="SSF140383">
    <property type="entry name" value="BSD domain-like"/>
    <property type="match status" value="1"/>
</dbReference>
<dbReference type="PANTHER" id="PTHR16019:SF6">
    <property type="entry name" value="SYNAPSE-ASSOCIATED PROTEIN 1"/>
    <property type="match status" value="1"/>
</dbReference>
<comment type="caution">
    <text evidence="3">The sequence shown here is derived from an EMBL/GenBank/DDBJ whole genome shotgun (WGS) entry which is preliminary data.</text>
</comment>
<feature type="region of interest" description="Disordered" evidence="1">
    <location>
        <begin position="1"/>
        <end position="24"/>
    </location>
</feature>
<protein>
    <submittedName>
        <fullName evidence="3">Synapse-associated protein of 47 kDa</fullName>
    </submittedName>
</protein>
<evidence type="ECO:0000313" key="4">
    <source>
        <dbReference type="Proteomes" id="UP001054837"/>
    </source>
</evidence>
<evidence type="ECO:0000256" key="1">
    <source>
        <dbReference type="SAM" id="MobiDB-lite"/>
    </source>
</evidence>
<dbReference type="PANTHER" id="PTHR16019">
    <property type="entry name" value="SYNAPSE-ASSOCIATED PROTEIN"/>
    <property type="match status" value="1"/>
</dbReference>